<reference evidence="1" key="2">
    <citation type="journal article" date="2007" name="Science">
        <title>Genome sequence of Aedes aegypti, a major arbovirus vector.</title>
        <authorList>
            <person name="Nene V."/>
            <person name="Wortman J.R."/>
            <person name="Lawson D."/>
            <person name="Haas B."/>
            <person name="Kodira C."/>
            <person name="Tu Z.J."/>
            <person name="Loftus B."/>
            <person name="Xi Z."/>
            <person name="Megy K."/>
            <person name="Grabherr M."/>
            <person name="Ren Q."/>
            <person name="Zdobnov E.M."/>
            <person name="Lobo N.F."/>
            <person name="Campbell K.S."/>
            <person name="Brown S.E."/>
            <person name="Bonaldo M.F."/>
            <person name="Zhu J."/>
            <person name="Sinkins S.P."/>
            <person name="Hogenkamp D.G."/>
            <person name="Amedeo P."/>
            <person name="Arensburger P."/>
            <person name="Atkinson P.W."/>
            <person name="Bidwell S."/>
            <person name="Biedler J."/>
            <person name="Birney E."/>
            <person name="Bruggner R.V."/>
            <person name="Costas J."/>
            <person name="Coy M.R."/>
            <person name="Crabtree J."/>
            <person name="Crawford M."/>
            <person name="Debruyn B."/>
            <person name="Decaprio D."/>
            <person name="Eiglmeier K."/>
            <person name="Eisenstadt E."/>
            <person name="El-Dorry H."/>
            <person name="Gelbart W.M."/>
            <person name="Gomes S.L."/>
            <person name="Hammond M."/>
            <person name="Hannick L.I."/>
            <person name="Hogan J.R."/>
            <person name="Holmes M.H."/>
            <person name="Jaffe D."/>
            <person name="Johnston J.S."/>
            <person name="Kennedy R.C."/>
            <person name="Koo H."/>
            <person name="Kravitz S."/>
            <person name="Kriventseva E.V."/>
            <person name="Kulp D."/>
            <person name="Labutti K."/>
            <person name="Lee E."/>
            <person name="Li S."/>
            <person name="Lovin D.D."/>
            <person name="Mao C."/>
            <person name="Mauceli E."/>
            <person name="Menck C.F."/>
            <person name="Miller J.R."/>
            <person name="Montgomery P."/>
            <person name="Mori A."/>
            <person name="Nascimento A.L."/>
            <person name="Naveira H.F."/>
            <person name="Nusbaum C."/>
            <person name="O'leary S."/>
            <person name="Orvis J."/>
            <person name="Pertea M."/>
            <person name="Quesneville H."/>
            <person name="Reidenbach K.R."/>
            <person name="Rogers Y.H."/>
            <person name="Roth C.W."/>
            <person name="Schneider J.R."/>
            <person name="Schatz M."/>
            <person name="Shumway M."/>
            <person name="Stanke M."/>
            <person name="Stinson E.O."/>
            <person name="Tubio J.M."/>
            <person name="Vanzee J.P."/>
            <person name="Verjovski-Almeida S."/>
            <person name="Werner D."/>
            <person name="White O."/>
            <person name="Wyder S."/>
            <person name="Zeng Q."/>
            <person name="Zhao Q."/>
            <person name="Zhao Y."/>
            <person name="Hill C.A."/>
            <person name="Raikhel A.S."/>
            <person name="Soares M.B."/>
            <person name="Knudson D.L."/>
            <person name="Lee N.H."/>
            <person name="Galagan J."/>
            <person name="Salzberg S.L."/>
            <person name="Paulsen I.T."/>
            <person name="Dimopoulos G."/>
            <person name="Collins F.H."/>
            <person name="Birren B."/>
            <person name="Fraser-Liggett C.M."/>
            <person name="Severson D.W."/>
        </authorList>
    </citation>
    <scope>NUCLEOTIDE SEQUENCE [LARGE SCALE GENOMIC DNA]</scope>
    <source>
        <strain evidence="1">Liverpool</strain>
    </source>
</reference>
<reference evidence="1" key="1">
    <citation type="submission" date="2005-10" db="EMBL/GenBank/DDBJ databases">
        <authorList>
            <person name="Loftus B.J."/>
            <person name="Nene V.M."/>
            <person name="Hannick L.I."/>
            <person name="Bidwell S."/>
            <person name="Haas B."/>
            <person name="Amedeo P."/>
            <person name="Orvis J."/>
            <person name="Wortman J.R."/>
            <person name="White O.R."/>
            <person name="Salzberg S."/>
            <person name="Shumway M."/>
            <person name="Koo H."/>
            <person name="Zhao Y."/>
            <person name="Holmes M."/>
            <person name="Miller J."/>
            <person name="Schatz M."/>
            <person name="Pop M."/>
            <person name="Pai G."/>
            <person name="Utterback T."/>
            <person name="Rogers Y.-H."/>
            <person name="Kravitz S."/>
            <person name="Fraser C.M."/>
        </authorList>
    </citation>
    <scope>NUCLEOTIDE SEQUENCE</scope>
    <source>
        <strain evidence="1">Liverpool</strain>
    </source>
</reference>
<sequence length="517" mass="59348">MDSTEEVLVLEVEEVSDALVDLLLSFGLSEEIINRFLENQYTLETLQILERKEIEELIPPPFLAERTKCVHGLNVWRVAQGFPPLSTDCLSTASPVVKKTSSEAITRERCTANYLLTASTKGRAILQKCQKQNFLTRADKKAITHLVVDDFKDRFGKLTPAELQDRASELGRLFPGEPEDGWYQPTFTKNSAGRKIKLRKQAKGRLYDRNINYREPVEAQQSDLQQPSTSGVKSFIVEEIISKEQEAEYQQTKAWFLNNQDEWEEVKQKWKTTSKLRTLEVSRKPNWTCASILAEYPTLRNHQGYQLVQIDFLHKFPAKETLLFNRWPELVEGIRPIFNVEVTDVDGKHLLAMLDDEDVSHDTKNFIVVSLLAHILPSPHLTCSGKRRWKPSILETRQSVVLHINDLSELNETLRVLFDRSREKGIQTTPFILVHGDLKKPTGFLVWNNIVSYKLPNFLKALDICLKIYKAYNIDFPRHSLAVWDLLSTFLFDFDPVSDKATISALCAAIRQTESSQ</sequence>
<accession>Q174N4</accession>
<proteinExistence type="predicted"/>
<reference evidence="1" key="3">
    <citation type="submission" date="2012-09" db="EMBL/GenBank/DDBJ databases">
        <authorList>
            <consortium name="VectorBase"/>
        </authorList>
    </citation>
    <scope>NUCLEOTIDE SEQUENCE</scope>
    <source>
        <strain evidence="1">Liverpool</strain>
    </source>
</reference>
<dbReference type="AlphaFoldDB" id="Q16VB6"/>
<dbReference type="Proteomes" id="UP000682892">
    <property type="component" value="Unassembled WGS sequence"/>
</dbReference>
<dbReference type="HOGENOM" id="CLU_000288_57_16_1"/>
<gene>
    <name evidence="2" type="ORF">AaeL_AAEL006846</name>
    <name evidence="1" type="ORF">AaeL_AAEL009622</name>
</gene>
<dbReference type="PaxDb" id="7159-AAEL006846-PA"/>
<accession>Q16VB6</accession>
<organism evidence="1 3">
    <name type="scientific">Aedes aegypti</name>
    <name type="common">Yellowfever mosquito</name>
    <name type="synonym">Culex aegypti</name>
    <dbReference type="NCBI Taxonomy" id="7159"/>
    <lineage>
        <taxon>Eukaryota</taxon>
        <taxon>Metazoa</taxon>
        <taxon>Ecdysozoa</taxon>
        <taxon>Arthropoda</taxon>
        <taxon>Hexapoda</taxon>
        <taxon>Insecta</taxon>
        <taxon>Pterygota</taxon>
        <taxon>Neoptera</taxon>
        <taxon>Endopterygota</taxon>
        <taxon>Diptera</taxon>
        <taxon>Nematocera</taxon>
        <taxon>Culicoidea</taxon>
        <taxon>Culicidae</taxon>
        <taxon>Culicinae</taxon>
        <taxon>Aedini</taxon>
        <taxon>Aedes</taxon>
        <taxon>Stegomyia</taxon>
    </lineage>
</organism>
<dbReference type="OMA" id="ENSEPEH"/>
<evidence type="ECO:0000313" key="1">
    <source>
        <dbReference type="EMBL" id="EAT38517.1"/>
    </source>
</evidence>
<dbReference type="EMBL" id="CH477408">
    <property type="protein sequence ID" value="EAT41520.1"/>
    <property type="molecule type" value="Genomic_DNA"/>
</dbReference>
<evidence type="ECO:0000313" key="2">
    <source>
        <dbReference type="EMBL" id="EAT41520.1"/>
    </source>
</evidence>
<evidence type="ECO:0000313" key="3">
    <source>
        <dbReference type="Proteomes" id="UP000682892"/>
    </source>
</evidence>
<dbReference type="eggNOG" id="ENOG502S2PB">
    <property type="taxonomic scope" value="Eukaryota"/>
</dbReference>
<dbReference type="VEuPathDB" id="VectorBase:AAEL024635"/>
<name>Q16VB6_AEDAE</name>
<protein>
    <submittedName>
        <fullName evidence="2">AAEL006846-PA</fullName>
    </submittedName>
    <submittedName>
        <fullName evidence="1">AAEL009622-PA</fullName>
    </submittedName>
</protein>
<dbReference type="EMBL" id="CH477597">
    <property type="protein sequence ID" value="EAT38517.1"/>
    <property type="molecule type" value="Genomic_DNA"/>
</dbReference>